<dbReference type="InterPro" id="IPR036291">
    <property type="entry name" value="NAD(P)-bd_dom_sf"/>
</dbReference>
<gene>
    <name evidence="7" type="ORF">CK498_24345</name>
</gene>
<evidence type="ECO:0000256" key="3">
    <source>
        <dbReference type="ARBA" id="ARBA00023027"/>
    </source>
</evidence>
<dbReference type="InterPro" id="IPR006140">
    <property type="entry name" value="D-isomer_DH_NAD-bd"/>
</dbReference>
<evidence type="ECO:0000313" key="8">
    <source>
        <dbReference type="Proteomes" id="UP000217771"/>
    </source>
</evidence>
<dbReference type="Proteomes" id="UP000217771">
    <property type="component" value="Unassembled WGS sequence"/>
</dbReference>
<comment type="caution">
    <text evidence="7">The sequence shown here is derived from an EMBL/GenBank/DDBJ whole genome shotgun (WGS) entry which is preliminary data.</text>
</comment>
<comment type="similarity">
    <text evidence="1 4">Belongs to the D-isomer specific 2-hydroxyacid dehydrogenase family.</text>
</comment>
<evidence type="ECO:0000313" key="7">
    <source>
        <dbReference type="EMBL" id="PAU74112.1"/>
    </source>
</evidence>
<dbReference type="InterPro" id="IPR050857">
    <property type="entry name" value="D-2-hydroxyacid_DH"/>
</dbReference>
<dbReference type="InterPro" id="IPR029753">
    <property type="entry name" value="D-isomer_DH_CS"/>
</dbReference>
<dbReference type="Pfam" id="PF00389">
    <property type="entry name" value="2-Hacid_dh"/>
    <property type="match status" value="1"/>
</dbReference>
<dbReference type="SUPFAM" id="SSF52283">
    <property type="entry name" value="Formate/glycerate dehydrogenase catalytic domain-like"/>
    <property type="match status" value="1"/>
</dbReference>
<dbReference type="RefSeq" id="WP_095623441.1">
    <property type="nucleotide sequence ID" value="NZ_NSKB01000015.1"/>
</dbReference>
<proteinExistence type="inferred from homology"/>
<dbReference type="SUPFAM" id="SSF51735">
    <property type="entry name" value="NAD(P)-binding Rossmann-fold domains"/>
    <property type="match status" value="1"/>
</dbReference>
<dbReference type="Gene3D" id="3.40.50.720">
    <property type="entry name" value="NAD(P)-binding Rossmann-like Domain"/>
    <property type="match status" value="2"/>
</dbReference>
<dbReference type="PROSITE" id="PS00671">
    <property type="entry name" value="D_2_HYDROXYACID_DH_3"/>
    <property type="match status" value="1"/>
</dbReference>
<dbReference type="PANTHER" id="PTHR42789">
    <property type="entry name" value="D-ISOMER SPECIFIC 2-HYDROXYACID DEHYDROGENASE FAMILY PROTEIN (AFU_ORTHOLOGUE AFUA_6G10090)"/>
    <property type="match status" value="1"/>
</dbReference>
<reference evidence="7 8" key="1">
    <citation type="submission" date="2017-08" db="EMBL/GenBank/DDBJ databases">
        <title>Halomonas alkalisoli sp. nov., isolated from saline alkaline soil.</title>
        <authorList>
            <person name="Wang D."/>
            <person name="Zhang G."/>
        </authorList>
    </citation>
    <scope>NUCLEOTIDE SEQUENCE [LARGE SCALE GENOMIC DNA]</scope>
    <source>
        <strain evidence="7 8">WRN001</strain>
    </source>
</reference>
<dbReference type="CDD" id="cd12173">
    <property type="entry name" value="PGDH_4"/>
    <property type="match status" value="1"/>
</dbReference>
<accession>A0A2A2EP40</accession>
<feature type="domain" description="D-isomer specific 2-hydroxyacid dehydrogenase catalytic" evidence="5">
    <location>
        <begin position="4"/>
        <end position="310"/>
    </location>
</feature>
<keyword evidence="2 4" id="KW-0560">Oxidoreductase</keyword>
<dbReference type="EMBL" id="NSKB01000015">
    <property type="protein sequence ID" value="PAU74112.1"/>
    <property type="molecule type" value="Genomic_DNA"/>
</dbReference>
<dbReference type="InterPro" id="IPR006139">
    <property type="entry name" value="D-isomer_2_OHA_DH_cat_dom"/>
</dbReference>
<dbReference type="GO" id="GO:0016616">
    <property type="term" value="F:oxidoreductase activity, acting on the CH-OH group of donors, NAD or NADP as acceptor"/>
    <property type="evidence" value="ECO:0007669"/>
    <property type="project" value="InterPro"/>
</dbReference>
<sequence>MPHILVAGRIHDAGVERLRNAPGVTFDLIEEVSTESYAPLLDKADGLLIRTQPMTAGEVELGKNLKVVSRHGVGYDSVDVKALNERGIPLAIVGDVNSCSVAEHTLMMMLAVAKQALHHDTGVRSGDWGCRNAFSAVELAGRTLLLLGFGRIGQGVAKLALPFGMHVAVYDPFQSDDFIREQGCTPVASIDTSLPDADFLSVHMPLKDGKPLIGQPELARMKASAIIVNTARGGIIDERALSDALHAGRLGGAGLDVLVDEPPAVGDPLLDCPRLLLSPHVAGLTQEAAMRMSVAAVENILNCFSGDLDPALVVNAREVGFS</sequence>
<name>A0A2A2EP40_9GAMM</name>
<dbReference type="Pfam" id="PF02826">
    <property type="entry name" value="2-Hacid_dh_C"/>
    <property type="match status" value="1"/>
</dbReference>
<organism evidence="7 8">
    <name type="scientific">Halomonas salipaludis</name>
    <dbReference type="NCBI Taxonomy" id="2032625"/>
    <lineage>
        <taxon>Bacteria</taxon>
        <taxon>Pseudomonadati</taxon>
        <taxon>Pseudomonadota</taxon>
        <taxon>Gammaproteobacteria</taxon>
        <taxon>Oceanospirillales</taxon>
        <taxon>Halomonadaceae</taxon>
        <taxon>Halomonas</taxon>
    </lineage>
</organism>
<keyword evidence="8" id="KW-1185">Reference proteome</keyword>
<evidence type="ECO:0000256" key="1">
    <source>
        <dbReference type="ARBA" id="ARBA00005854"/>
    </source>
</evidence>
<dbReference type="GO" id="GO:0051287">
    <property type="term" value="F:NAD binding"/>
    <property type="evidence" value="ECO:0007669"/>
    <property type="project" value="InterPro"/>
</dbReference>
<dbReference type="AlphaFoldDB" id="A0A2A2EP40"/>
<evidence type="ECO:0000256" key="4">
    <source>
        <dbReference type="RuleBase" id="RU003719"/>
    </source>
</evidence>
<dbReference type="PANTHER" id="PTHR42789:SF1">
    <property type="entry name" value="D-ISOMER SPECIFIC 2-HYDROXYACID DEHYDROGENASE FAMILY PROTEIN (AFU_ORTHOLOGUE AFUA_6G10090)"/>
    <property type="match status" value="1"/>
</dbReference>
<evidence type="ECO:0000259" key="5">
    <source>
        <dbReference type="Pfam" id="PF00389"/>
    </source>
</evidence>
<protein>
    <submittedName>
        <fullName evidence="7">3-phosphoglycerate dehydrogenase</fullName>
    </submittedName>
</protein>
<dbReference type="OrthoDB" id="9805416at2"/>
<evidence type="ECO:0000256" key="2">
    <source>
        <dbReference type="ARBA" id="ARBA00023002"/>
    </source>
</evidence>
<keyword evidence="3" id="KW-0520">NAD</keyword>
<evidence type="ECO:0000259" key="6">
    <source>
        <dbReference type="Pfam" id="PF02826"/>
    </source>
</evidence>
<feature type="domain" description="D-isomer specific 2-hydroxyacid dehydrogenase NAD-binding" evidence="6">
    <location>
        <begin position="106"/>
        <end position="282"/>
    </location>
</feature>